<dbReference type="Proteomes" id="UP001164081">
    <property type="component" value="Chromosome"/>
</dbReference>
<name>A0AA46NQN1_9GAMM</name>
<dbReference type="AlphaFoldDB" id="A0AA46NQN1"/>
<reference evidence="1" key="1">
    <citation type="journal article" date="2022" name="J Glob Antimicrob Resist">
        <title>Comparative analysis of IMP-4- and OXA-58-containing plasmids of three carbapenemase-producing Acinetobacter ursingii strains in the Netherlands.</title>
        <authorList>
            <person name="Hendrickx A.P.A."/>
            <person name="Schade R.P."/>
            <person name="Landman F."/>
            <person name="Bosch T."/>
            <person name="Schouls L.M."/>
            <person name="van Dijk K."/>
        </authorList>
    </citation>
    <scope>NUCLEOTIDE SEQUENCE</scope>
    <source>
        <strain evidence="1">RIVM_C010761</strain>
    </source>
</reference>
<evidence type="ECO:0000313" key="1">
    <source>
        <dbReference type="EMBL" id="UYF76547.1"/>
    </source>
</evidence>
<evidence type="ECO:0000313" key="2">
    <source>
        <dbReference type="Proteomes" id="UP001164081"/>
    </source>
</evidence>
<protein>
    <recommendedName>
        <fullName evidence="3">Response regulator</fullName>
    </recommendedName>
</protein>
<accession>A0AA46NQN1</accession>
<gene>
    <name evidence="1" type="ORF">LSO58_06640</name>
</gene>
<proteinExistence type="predicted"/>
<dbReference type="EMBL" id="CP089044">
    <property type="protein sequence ID" value="UYF76547.1"/>
    <property type="molecule type" value="Genomic_DNA"/>
</dbReference>
<sequence length="320" mass="37269">MRLDYKILWFEDQENNVKEVERGLSTRLSRLGFNLQVQWIKPGNDLNNTFGQIKNIVNDFDLILLDYDLGKDGFNGADIAKKLRRSSFLTDIIFYSSASPHDLRQFMFNHHVDGVFCINRNNLQSESFDIIQNRIRKILDINHMRGIVMEIVSEFDESISDLALTLELRIEDLAKKQQFYKFIKDKIANLAAQNINQINEIIDNQTGCNFKDLLQHRACSSFIKYEILKLMLGSLEDNYNITNILNILNRYTDEVVTPRNQLAHVKPVVEAGKTVFKAGDKIYGENEFKLLRQNLLNHRDNFHDLKDLLVNGNLEDVQRE</sequence>
<dbReference type="RefSeq" id="WP_263503728.1">
    <property type="nucleotide sequence ID" value="NZ_CP089044.1"/>
</dbReference>
<dbReference type="SUPFAM" id="SSF52172">
    <property type="entry name" value="CheY-like"/>
    <property type="match status" value="1"/>
</dbReference>
<organism evidence="1 2">
    <name type="scientific">Acinetobacter ursingii</name>
    <dbReference type="NCBI Taxonomy" id="108980"/>
    <lineage>
        <taxon>Bacteria</taxon>
        <taxon>Pseudomonadati</taxon>
        <taxon>Pseudomonadota</taxon>
        <taxon>Gammaproteobacteria</taxon>
        <taxon>Moraxellales</taxon>
        <taxon>Moraxellaceae</taxon>
        <taxon>Acinetobacter</taxon>
    </lineage>
</organism>
<dbReference type="InterPro" id="IPR011006">
    <property type="entry name" value="CheY-like_superfamily"/>
</dbReference>
<evidence type="ECO:0008006" key="3">
    <source>
        <dbReference type="Google" id="ProtNLM"/>
    </source>
</evidence>
<dbReference type="Gene3D" id="3.40.50.2300">
    <property type="match status" value="1"/>
</dbReference>